<protein>
    <submittedName>
        <fullName evidence="1">Uncharacterized protein</fullName>
    </submittedName>
</protein>
<sequence length="131" mass="15583">MHGLRKSFLIHVLYLNENILITTRGNKMKSNKMEKIKESSTNIFTSMAKNLYISGIRIYKEQEELEVLTAIMLDSERTELYLSHVKDYLAKRFDAHMEEMGKRERLIYVDMDKVMHEMRYVHTQALLFSMS</sequence>
<keyword evidence="2" id="KW-1185">Reference proteome</keyword>
<proteinExistence type="predicted"/>
<dbReference type="AlphaFoldDB" id="Q6D6P8"/>
<accession>Q6D6P8</accession>
<dbReference type="EMBL" id="BX950851">
    <property type="protein sequence ID" value="CAG74538.1"/>
    <property type="molecule type" value="Genomic_DNA"/>
</dbReference>
<dbReference type="Proteomes" id="UP000007966">
    <property type="component" value="Chromosome"/>
</dbReference>
<evidence type="ECO:0000313" key="2">
    <source>
        <dbReference type="Proteomes" id="UP000007966"/>
    </source>
</evidence>
<dbReference type="eggNOG" id="ENOG5032M36">
    <property type="taxonomic scope" value="Bacteria"/>
</dbReference>
<organism evidence="1 2">
    <name type="scientific">Pectobacterium atrosepticum (strain SCRI 1043 / ATCC BAA-672)</name>
    <name type="common">Erwinia carotovora subsp. atroseptica</name>
    <dbReference type="NCBI Taxonomy" id="218491"/>
    <lineage>
        <taxon>Bacteria</taxon>
        <taxon>Pseudomonadati</taxon>
        <taxon>Pseudomonadota</taxon>
        <taxon>Gammaproteobacteria</taxon>
        <taxon>Enterobacterales</taxon>
        <taxon>Pectobacteriaceae</taxon>
        <taxon>Pectobacterium</taxon>
    </lineage>
</organism>
<reference evidence="1" key="1">
    <citation type="submission" date="2004-02" db="EMBL/GenBank/DDBJ databases">
        <title>The genome sequence of the enterobacterial phytopathogen Erwinia carotovora subsp. atroseptica SCRI1043 and functional genomic identification of novel virulence factors.</title>
        <authorList>
            <person name="Bell K.S."/>
            <person name="Sebaihia M."/>
            <person name="Pritchard L."/>
            <person name="Holden M."/>
            <person name="Hyman L.J."/>
            <person name="Holeva M.C."/>
            <person name="Thomson N.R."/>
            <person name="Bentley S.D."/>
            <person name="Churcher C."/>
            <person name="Mungall K."/>
            <person name="Atkin R."/>
            <person name="Bason N."/>
            <person name="Brooks K."/>
            <person name="Chillingworth T."/>
            <person name="Clark K."/>
            <person name="Doggett J."/>
            <person name="Fraser A."/>
            <person name="Hance Z."/>
            <person name="Hauser H."/>
            <person name="Jagels K."/>
            <person name="Moule S."/>
            <person name="Norbertczak H."/>
            <person name="Ormond D."/>
            <person name="Price C."/>
            <person name="Quail M.A."/>
            <person name="Sanders M."/>
            <person name="Walker D."/>
            <person name="Whitehead S."/>
            <person name="Salmond G.P.C."/>
            <person name="Birch P.R.J."/>
            <person name="Barrell B.G."/>
            <person name="Parkhill J."/>
            <person name="Toth I.K."/>
        </authorList>
    </citation>
    <scope>NUCLEOTIDE SEQUENCE</scope>
    <source>
        <strain evidence="1">SCRI1043</strain>
    </source>
</reference>
<evidence type="ECO:0000313" key="1">
    <source>
        <dbReference type="EMBL" id="CAG74538.1"/>
    </source>
</evidence>
<dbReference type="KEGG" id="eca:ECA1634"/>
<name>Q6D6P8_PECAS</name>
<dbReference type="HOGENOM" id="CLU_2057681_0_0_6"/>
<dbReference type="STRING" id="218491.ECA1634"/>
<gene>
    <name evidence="1" type="ordered locus">ECA1634</name>
</gene>